<name>A0ABR2WMR7_9FUNG</name>
<comment type="caution">
    <text evidence="2">The sequence shown here is derived from an EMBL/GenBank/DDBJ whole genome shotgun (WGS) entry which is preliminary data.</text>
</comment>
<keyword evidence="3" id="KW-1185">Reference proteome</keyword>
<evidence type="ECO:0000313" key="2">
    <source>
        <dbReference type="EMBL" id="KAK9762797.1"/>
    </source>
</evidence>
<feature type="region of interest" description="Disordered" evidence="1">
    <location>
        <begin position="40"/>
        <end position="81"/>
    </location>
</feature>
<accession>A0ABR2WMR7</accession>
<dbReference type="EMBL" id="JASJQH010000829">
    <property type="protein sequence ID" value="KAK9762797.1"/>
    <property type="molecule type" value="Genomic_DNA"/>
</dbReference>
<feature type="region of interest" description="Disordered" evidence="1">
    <location>
        <begin position="1"/>
        <end position="27"/>
    </location>
</feature>
<organism evidence="2 3">
    <name type="scientific">Basidiobolus ranarum</name>
    <dbReference type="NCBI Taxonomy" id="34480"/>
    <lineage>
        <taxon>Eukaryota</taxon>
        <taxon>Fungi</taxon>
        <taxon>Fungi incertae sedis</taxon>
        <taxon>Zoopagomycota</taxon>
        <taxon>Entomophthoromycotina</taxon>
        <taxon>Basidiobolomycetes</taxon>
        <taxon>Basidiobolales</taxon>
        <taxon>Basidiobolaceae</taxon>
        <taxon>Basidiobolus</taxon>
    </lineage>
</organism>
<dbReference type="Proteomes" id="UP001479436">
    <property type="component" value="Unassembled WGS sequence"/>
</dbReference>
<protein>
    <submittedName>
        <fullName evidence="2">Uncharacterized protein</fullName>
    </submittedName>
</protein>
<proteinExistence type="predicted"/>
<evidence type="ECO:0000313" key="3">
    <source>
        <dbReference type="Proteomes" id="UP001479436"/>
    </source>
</evidence>
<gene>
    <name evidence="2" type="ORF">K7432_011119</name>
</gene>
<evidence type="ECO:0000256" key="1">
    <source>
        <dbReference type="SAM" id="MobiDB-lite"/>
    </source>
</evidence>
<reference evidence="2 3" key="1">
    <citation type="submission" date="2023-04" db="EMBL/GenBank/DDBJ databases">
        <title>Genome of Basidiobolus ranarum AG-B5.</title>
        <authorList>
            <person name="Stajich J.E."/>
            <person name="Carter-House D."/>
            <person name="Gryganskyi A."/>
        </authorList>
    </citation>
    <scope>NUCLEOTIDE SEQUENCE [LARGE SCALE GENOMIC DNA]</scope>
    <source>
        <strain evidence="2 3">AG-B5</strain>
    </source>
</reference>
<sequence length="81" mass="8753">MLEPPVHQSHQFADSGLAPTNDISSESITTEMLDQLIRQVTPPTPQSHISTSPSQEPGLTLFMSSGFPTQVTPIVPTTQTH</sequence>
<feature type="compositionally biased region" description="Low complexity" evidence="1">
    <location>
        <begin position="68"/>
        <end position="81"/>
    </location>
</feature>
<feature type="compositionally biased region" description="Polar residues" evidence="1">
    <location>
        <begin position="46"/>
        <end position="67"/>
    </location>
</feature>